<dbReference type="SUPFAM" id="SSF53822">
    <property type="entry name" value="Periplasmic binding protein-like I"/>
    <property type="match status" value="1"/>
</dbReference>
<reference evidence="5 6" key="1">
    <citation type="journal article" date="2009" name="Appl. Environ. Microbiol.">
        <title>Three genomes from the phylum Acidobacteria provide insight into the lifestyles of these microorganisms in soils.</title>
        <authorList>
            <person name="Ward N.L."/>
            <person name="Challacombe J.F."/>
            <person name="Janssen P.H."/>
            <person name="Henrissat B."/>
            <person name="Coutinho P.M."/>
            <person name="Wu M."/>
            <person name="Xie G."/>
            <person name="Haft D.H."/>
            <person name="Sait M."/>
            <person name="Badger J."/>
            <person name="Barabote R.D."/>
            <person name="Bradley B."/>
            <person name="Brettin T.S."/>
            <person name="Brinkac L.M."/>
            <person name="Bruce D."/>
            <person name="Creasy T."/>
            <person name="Daugherty S.C."/>
            <person name="Davidsen T.M."/>
            <person name="DeBoy R.T."/>
            <person name="Detter J.C."/>
            <person name="Dodson R.J."/>
            <person name="Durkin A.S."/>
            <person name="Ganapathy A."/>
            <person name="Gwinn-Giglio M."/>
            <person name="Han C.S."/>
            <person name="Khouri H."/>
            <person name="Kiss H."/>
            <person name="Kothari S.P."/>
            <person name="Madupu R."/>
            <person name="Nelson K.E."/>
            <person name="Nelson W.C."/>
            <person name="Paulsen I."/>
            <person name="Penn K."/>
            <person name="Ren Q."/>
            <person name="Rosovitz M.J."/>
            <person name="Selengut J.D."/>
            <person name="Shrivastava S."/>
            <person name="Sullivan S.A."/>
            <person name="Tapia R."/>
            <person name="Thompson L.S."/>
            <person name="Watkins K.L."/>
            <person name="Yang Q."/>
            <person name="Yu C."/>
            <person name="Zafar N."/>
            <person name="Zhou L."/>
            <person name="Kuske C.R."/>
        </authorList>
    </citation>
    <scope>NUCLEOTIDE SEQUENCE [LARGE SCALE GENOMIC DNA]</scope>
    <source>
        <strain evidence="5 6">Ellin345</strain>
    </source>
</reference>
<dbReference type="CDD" id="cd01392">
    <property type="entry name" value="HTH_LacI"/>
    <property type="match status" value="1"/>
</dbReference>
<dbReference type="PROSITE" id="PS50932">
    <property type="entry name" value="HTH_LACI_2"/>
    <property type="match status" value="1"/>
</dbReference>
<keyword evidence="6" id="KW-1185">Reference proteome</keyword>
<evidence type="ECO:0000256" key="2">
    <source>
        <dbReference type="ARBA" id="ARBA00023125"/>
    </source>
</evidence>
<dbReference type="Proteomes" id="UP000002432">
    <property type="component" value="Chromosome"/>
</dbReference>
<dbReference type="GO" id="GO:0003700">
    <property type="term" value="F:DNA-binding transcription factor activity"/>
    <property type="evidence" value="ECO:0007669"/>
    <property type="project" value="TreeGrafter"/>
</dbReference>
<keyword evidence="2" id="KW-0238">DNA-binding</keyword>
<dbReference type="CDD" id="cd06267">
    <property type="entry name" value="PBP1_LacI_sugar_binding-like"/>
    <property type="match status" value="1"/>
</dbReference>
<dbReference type="InterPro" id="IPR046335">
    <property type="entry name" value="LacI/GalR-like_sensor"/>
</dbReference>
<proteinExistence type="predicted"/>
<keyword evidence="3" id="KW-0804">Transcription</keyword>
<name>Q1IR67_KORVE</name>
<dbReference type="Pfam" id="PF00356">
    <property type="entry name" value="LacI"/>
    <property type="match status" value="1"/>
</dbReference>
<evidence type="ECO:0000313" key="6">
    <source>
        <dbReference type="Proteomes" id="UP000002432"/>
    </source>
</evidence>
<dbReference type="HOGENOM" id="CLU_037628_6_1_0"/>
<dbReference type="PANTHER" id="PTHR30146:SF109">
    <property type="entry name" value="HTH-TYPE TRANSCRIPTIONAL REGULATOR GALS"/>
    <property type="match status" value="1"/>
</dbReference>
<dbReference type="SMART" id="SM00354">
    <property type="entry name" value="HTH_LACI"/>
    <property type="match status" value="1"/>
</dbReference>
<dbReference type="GO" id="GO:0000976">
    <property type="term" value="F:transcription cis-regulatory region binding"/>
    <property type="evidence" value="ECO:0007669"/>
    <property type="project" value="TreeGrafter"/>
</dbReference>
<dbReference type="PANTHER" id="PTHR30146">
    <property type="entry name" value="LACI-RELATED TRANSCRIPTIONAL REPRESSOR"/>
    <property type="match status" value="1"/>
</dbReference>
<evidence type="ECO:0000313" key="5">
    <source>
        <dbReference type="EMBL" id="ABF40633.1"/>
    </source>
</evidence>
<dbReference type="EMBL" id="CP000360">
    <property type="protein sequence ID" value="ABF40633.1"/>
    <property type="molecule type" value="Genomic_DNA"/>
</dbReference>
<dbReference type="KEGG" id="aba:Acid345_1631"/>
<evidence type="ECO:0000256" key="1">
    <source>
        <dbReference type="ARBA" id="ARBA00023015"/>
    </source>
</evidence>
<keyword evidence="1" id="KW-0805">Transcription regulation</keyword>
<organism evidence="5 6">
    <name type="scientific">Koribacter versatilis (strain Ellin345)</name>
    <dbReference type="NCBI Taxonomy" id="204669"/>
    <lineage>
        <taxon>Bacteria</taxon>
        <taxon>Pseudomonadati</taxon>
        <taxon>Acidobacteriota</taxon>
        <taxon>Terriglobia</taxon>
        <taxon>Terriglobales</taxon>
        <taxon>Candidatus Korobacteraceae</taxon>
        <taxon>Candidatus Korobacter</taxon>
    </lineage>
</organism>
<dbReference type="AlphaFoldDB" id="Q1IR67"/>
<dbReference type="SUPFAM" id="SSF47413">
    <property type="entry name" value="lambda repressor-like DNA-binding domains"/>
    <property type="match status" value="1"/>
</dbReference>
<accession>Q1IR67</accession>
<gene>
    <name evidence="5" type="ordered locus">Acid345_1631</name>
</gene>
<evidence type="ECO:0000256" key="3">
    <source>
        <dbReference type="ARBA" id="ARBA00023163"/>
    </source>
</evidence>
<dbReference type="InterPro" id="IPR010982">
    <property type="entry name" value="Lambda_DNA-bd_dom_sf"/>
</dbReference>
<feature type="domain" description="HTH lacI-type" evidence="4">
    <location>
        <begin position="24"/>
        <end position="81"/>
    </location>
</feature>
<sequence length="381" mass="41753">MLSGAESTITLIPMNAKKGKKHAATIRDVAAESGFSPATVSIVLNNAPLSRYIQATTKERIVKAARKLGYQPNQLARSLRSRRNNTIGVVVFDLTDPFCTPIMRGIENTLYQSSYVSLLADAHNELSRFEKYLEMLLERRVEGMIVIANWTLVDIALLADLEKRNIPTVVIGRELQNETINSIMVDNEAGGRIALQHLHSLQHRKIAFVRGPKSVVDSPLRWQGITDYAQSVGLPVDPKLVIELPDRKEPNSSFEGGYRAVEELIKRKRPFTAVLAFDDMTALGVMRGLAERGISVPDQCSVIGFDDVAPAAFSNPALTTVRQPMEGMGSTAVEIVVESLSSDLRPGEISVVHRKISPELVVRASTRAASLTKTAFPPSAD</sequence>
<dbReference type="InterPro" id="IPR028082">
    <property type="entry name" value="Peripla_BP_I"/>
</dbReference>
<dbReference type="EnsemblBacteria" id="ABF40633">
    <property type="protein sequence ID" value="ABF40633"/>
    <property type="gene ID" value="Acid345_1631"/>
</dbReference>
<dbReference type="InterPro" id="IPR000843">
    <property type="entry name" value="HTH_LacI"/>
</dbReference>
<dbReference type="Gene3D" id="3.40.50.2300">
    <property type="match status" value="2"/>
</dbReference>
<evidence type="ECO:0000259" key="4">
    <source>
        <dbReference type="PROSITE" id="PS50932"/>
    </source>
</evidence>
<dbReference type="Pfam" id="PF13377">
    <property type="entry name" value="Peripla_BP_3"/>
    <property type="match status" value="1"/>
</dbReference>
<dbReference type="STRING" id="204669.Acid345_1631"/>
<protein>
    <submittedName>
        <fullName evidence="5">Transcriptional regulator, LacI family</fullName>
    </submittedName>
</protein>
<dbReference type="Gene3D" id="1.10.260.40">
    <property type="entry name" value="lambda repressor-like DNA-binding domains"/>
    <property type="match status" value="1"/>
</dbReference>
<dbReference type="eggNOG" id="COG1609">
    <property type="taxonomic scope" value="Bacteria"/>
</dbReference>